<comment type="caution">
    <text evidence="1">The sequence shown here is derived from an EMBL/GenBank/DDBJ whole genome shotgun (WGS) entry which is preliminary data.</text>
</comment>
<evidence type="ECO:0000313" key="1">
    <source>
        <dbReference type="EMBL" id="KAJ7737417.1"/>
    </source>
</evidence>
<gene>
    <name evidence="1" type="ORF">DFH07DRAFT_94426</name>
</gene>
<sequence length="222" mass="25662">MPRKKPVLALRQQYSRDLKMRVIYQAYTLHKCSKDIARDLNMPLRVVQRVKQTWAEIGEVCRDRRHKGRPALLSTSNTKFMLALIEQTPDIYLDEIQEHLYIQHDVDVSLATISRTLHRLGYGSKKLSKQAAEHCADARRDFVMAIGNEPGERIVCADESAVNILTSYRQNGWSLRGLRARKRCCFSRQNRGLQWRSILVVARRSVGCYESLPRKTQHPCLG</sequence>
<proteinExistence type="predicted"/>
<dbReference type="AlphaFoldDB" id="A0AAD7I9S5"/>
<dbReference type="PANTHER" id="PTHR48472">
    <property type="entry name" value="TC1-LIKE TRANSPOSASE DDE DOMAIN-CONTAINING PROTEIN"/>
    <property type="match status" value="1"/>
</dbReference>
<dbReference type="SUPFAM" id="SSF46689">
    <property type="entry name" value="Homeodomain-like"/>
    <property type="match status" value="1"/>
</dbReference>
<accession>A0AAD7I9S5</accession>
<protein>
    <recommendedName>
        <fullName evidence="3">Transposase</fullName>
    </recommendedName>
</protein>
<dbReference type="InterPro" id="IPR009057">
    <property type="entry name" value="Homeodomain-like_sf"/>
</dbReference>
<evidence type="ECO:0000313" key="2">
    <source>
        <dbReference type="Proteomes" id="UP001215280"/>
    </source>
</evidence>
<dbReference type="PANTHER" id="PTHR48472:SF1">
    <property type="entry name" value="TC1-LIKE TRANSPOSASE DDE DOMAIN-CONTAINING PROTEIN"/>
    <property type="match status" value="1"/>
</dbReference>
<evidence type="ECO:0008006" key="3">
    <source>
        <dbReference type="Google" id="ProtNLM"/>
    </source>
</evidence>
<reference evidence="1" key="1">
    <citation type="submission" date="2023-03" db="EMBL/GenBank/DDBJ databases">
        <title>Massive genome expansion in bonnet fungi (Mycena s.s.) driven by repeated elements and novel gene families across ecological guilds.</title>
        <authorList>
            <consortium name="Lawrence Berkeley National Laboratory"/>
            <person name="Harder C.B."/>
            <person name="Miyauchi S."/>
            <person name="Viragh M."/>
            <person name="Kuo A."/>
            <person name="Thoen E."/>
            <person name="Andreopoulos B."/>
            <person name="Lu D."/>
            <person name="Skrede I."/>
            <person name="Drula E."/>
            <person name="Henrissat B."/>
            <person name="Morin E."/>
            <person name="Kohler A."/>
            <person name="Barry K."/>
            <person name="LaButti K."/>
            <person name="Morin E."/>
            <person name="Salamov A."/>
            <person name="Lipzen A."/>
            <person name="Mereny Z."/>
            <person name="Hegedus B."/>
            <person name="Baldrian P."/>
            <person name="Stursova M."/>
            <person name="Weitz H."/>
            <person name="Taylor A."/>
            <person name="Grigoriev I.V."/>
            <person name="Nagy L.G."/>
            <person name="Martin F."/>
            <person name="Kauserud H."/>
        </authorList>
    </citation>
    <scope>NUCLEOTIDE SEQUENCE</scope>
    <source>
        <strain evidence="1">CBHHK188m</strain>
    </source>
</reference>
<organism evidence="1 2">
    <name type="scientific">Mycena maculata</name>
    <dbReference type="NCBI Taxonomy" id="230809"/>
    <lineage>
        <taxon>Eukaryota</taxon>
        <taxon>Fungi</taxon>
        <taxon>Dikarya</taxon>
        <taxon>Basidiomycota</taxon>
        <taxon>Agaricomycotina</taxon>
        <taxon>Agaricomycetes</taxon>
        <taxon>Agaricomycetidae</taxon>
        <taxon>Agaricales</taxon>
        <taxon>Marasmiineae</taxon>
        <taxon>Mycenaceae</taxon>
        <taxon>Mycena</taxon>
    </lineage>
</organism>
<dbReference type="EMBL" id="JARJLG010000143">
    <property type="protein sequence ID" value="KAJ7737417.1"/>
    <property type="molecule type" value="Genomic_DNA"/>
</dbReference>
<dbReference type="Proteomes" id="UP001215280">
    <property type="component" value="Unassembled WGS sequence"/>
</dbReference>
<keyword evidence="2" id="KW-1185">Reference proteome</keyword>
<name>A0AAD7I9S5_9AGAR</name>